<gene>
    <name evidence="4" type="ORF">G7026_10605</name>
</gene>
<dbReference type="Gene3D" id="3.40.630.30">
    <property type="match status" value="1"/>
</dbReference>
<dbReference type="RefSeq" id="WP_181070732.1">
    <property type="nucleotide sequence ID" value="NZ_JAAMRF010000004.1"/>
</dbReference>
<dbReference type="PROSITE" id="PS51186">
    <property type="entry name" value="GNAT"/>
    <property type="match status" value="1"/>
</dbReference>
<dbReference type="Proteomes" id="UP000786387">
    <property type="component" value="Unassembled WGS sequence"/>
</dbReference>
<keyword evidence="2" id="KW-0012">Acyltransferase</keyword>
<dbReference type="EMBL" id="JAAMRF010000004">
    <property type="protein sequence ID" value="MBA1273811.1"/>
    <property type="molecule type" value="Genomic_DNA"/>
</dbReference>
<dbReference type="InterPro" id="IPR000182">
    <property type="entry name" value="GNAT_dom"/>
</dbReference>
<dbReference type="CDD" id="cd04301">
    <property type="entry name" value="NAT_SF"/>
    <property type="match status" value="1"/>
</dbReference>
<evidence type="ECO:0000256" key="1">
    <source>
        <dbReference type="ARBA" id="ARBA00022679"/>
    </source>
</evidence>
<keyword evidence="1" id="KW-0808">Transferase</keyword>
<proteinExistence type="predicted"/>
<name>A0ABR5Z0U3_9GAMM</name>
<dbReference type="InterPro" id="IPR016181">
    <property type="entry name" value="Acyl_CoA_acyltransferase"/>
</dbReference>
<evidence type="ECO:0000259" key="3">
    <source>
        <dbReference type="PROSITE" id="PS51186"/>
    </source>
</evidence>
<sequence length="163" mass="18353">MIRKSNPEDLEAVLAIWLAASLQAHDFIEPTFWQSKMEDMRNRYLPSAEIWVYEQSGAIEGFCALQGDILAALFVDPENHNQGVGTGLLEKAMERSGGRLEVSVYERNSDAVAFYQRHGFVQIDLRTDMRSGHVELVMLHMQELSAQAQREADLDATALLEPS</sequence>
<dbReference type="Pfam" id="PF13508">
    <property type="entry name" value="Acetyltransf_7"/>
    <property type="match status" value="1"/>
</dbReference>
<dbReference type="PANTHER" id="PTHR43800:SF1">
    <property type="entry name" value="PEPTIDYL-LYSINE N-ACETYLTRANSFERASE YJAB"/>
    <property type="match status" value="1"/>
</dbReference>
<evidence type="ECO:0000313" key="5">
    <source>
        <dbReference type="Proteomes" id="UP000786387"/>
    </source>
</evidence>
<evidence type="ECO:0000313" key="4">
    <source>
        <dbReference type="EMBL" id="MBA1273811.1"/>
    </source>
</evidence>
<organism evidence="4 5">
    <name type="scientific">Stutzerimonas azotifigens</name>
    <dbReference type="NCBI Taxonomy" id="291995"/>
    <lineage>
        <taxon>Bacteria</taxon>
        <taxon>Pseudomonadati</taxon>
        <taxon>Pseudomonadota</taxon>
        <taxon>Gammaproteobacteria</taxon>
        <taxon>Pseudomonadales</taxon>
        <taxon>Pseudomonadaceae</taxon>
        <taxon>Stutzerimonas</taxon>
    </lineage>
</organism>
<comment type="caution">
    <text evidence="4">The sequence shown here is derived from an EMBL/GenBank/DDBJ whole genome shotgun (WGS) entry which is preliminary data.</text>
</comment>
<dbReference type="PANTHER" id="PTHR43800">
    <property type="entry name" value="PEPTIDYL-LYSINE N-ACETYLTRANSFERASE YJAB"/>
    <property type="match status" value="1"/>
</dbReference>
<reference evidence="4 5" key="1">
    <citation type="submission" date="2020-02" db="EMBL/GenBank/DDBJ databases">
        <title>Synteny-based analysis reveals conserved mechanism for high triclosan tolerance in Pseudomonas, as well as instances of horizontal transfer.</title>
        <authorList>
            <person name="Mcfarland A.G."/>
            <person name="Bertucci H.K."/>
            <person name="Litmann E."/>
            <person name="Shen J."/>
            <person name="Huttenhower C."/>
            <person name="Hartmann E.M."/>
        </authorList>
    </citation>
    <scope>NUCLEOTIDE SEQUENCE [LARGE SCALE GENOMIC DNA]</scope>
    <source>
        <strain evidence="4 5">115A1</strain>
    </source>
</reference>
<feature type="domain" description="N-acetyltransferase" evidence="3">
    <location>
        <begin position="1"/>
        <end position="143"/>
    </location>
</feature>
<dbReference type="SUPFAM" id="SSF55729">
    <property type="entry name" value="Acyl-CoA N-acyltransferases (Nat)"/>
    <property type="match status" value="1"/>
</dbReference>
<protein>
    <submittedName>
        <fullName evidence="4">GNAT family N-acetyltransferase</fullName>
    </submittedName>
</protein>
<evidence type="ECO:0000256" key="2">
    <source>
        <dbReference type="ARBA" id="ARBA00023315"/>
    </source>
</evidence>
<keyword evidence="5" id="KW-1185">Reference proteome</keyword>
<accession>A0ABR5Z0U3</accession>